<dbReference type="InterPro" id="IPR036322">
    <property type="entry name" value="WD40_repeat_dom_sf"/>
</dbReference>
<sequence length="990" mass="111791">MAEEIPENFVDCRSANTETVPETTFVVSRREFANMEDTEKMFTAKYIPEIAKLFRKAGENKGGRLNNKEFCEVMKEIYGSVDEKALTALHMMVDTNCKNTISLGELMDFQLKKNQLSESLNIKEKLFPQGMKIIPSNHHRSIIGMVFRPFKGPTNREYDSEENVRIYQKGQYISVSSDGLLTFWTDVFDKQLSILLSKQESTGLYSEVKKMHVNDMVYIKELKQVAICTTERELTFYHCSEDIEQFAISYFLIVETNIVSAMNYCSTGTKGMFSYGDMKGFLYVFVSNNIQTNGLFCQQAYEKIALKKYSTVYVSALLKNPSKDFICVKVSIFKEECSLIRYFPSLDLFAVCGCSSKAMVLSDFSKTRGRITPNRVFTVAGNQEVFTCVEYSPLVGQLVTGGVDGLLRVWFPHKNISCEEVLKGHARPITHILYNQNESVFLSLSDDMNVRVWSEHSWLCVQSFQAHGMEHTRISSVCYNIYNNELVLANTDIGKCLGRGTDVFKNTITSHDKPLCSALYHSTFEQVVSVCQNGVVSVWDILTGRIVMQFNVTPEQRVGITAMSFDEAKRRLITVSDDGKVRLWNFNNATELAALPVTVPKEVTAIVCVKNRIFVSSRKSNIIYDLDIEKNDHRFLTHNYLKDIISMDASGTLLITASSNGNIVAWNADTGEDLYWCNGRISPQTQMAARTDHRQSIAKCRDKHRILQCKQPVALTDIKAWVKKIPLIICLKTREENMNIATLLTFAGGYINAWSVNSKGGIIAKFRAVPERQKGSIITTVSTDASESILLTGDNTGRICLWNIKEFGFKKQEDTGPFVDIDGWHVSLCPPPLLQSWQAHHSWVVSVTCDPSCKSIITAGLDCTVQLWTKEGYCIGRFGRDEWEATQACPERTAVQEEVEKPHTAEGKTIESPLSSPSPPPIPVPDFSDLYKTIDKMCLPTGDALLAELGKMQRRLPKWIKEMKDAIEVLDRPDLVIEDIDTQTLYKDLL</sequence>
<reference evidence="7 8" key="1">
    <citation type="submission" date="2019-02" db="EMBL/GenBank/DDBJ databases">
        <title>Opniocepnalus argus genome.</title>
        <authorList>
            <person name="Zhou C."/>
            <person name="Xiao S."/>
        </authorList>
    </citation>
    <scope>NUCLEOTIDE SEQUENCE [LARGE SCALE GENOMIC DNA]</scope>
    <source>
        <strain evidence="7">OARG1902GOOAL</strain>
        <tissue evidence="7">Muscle</tissue>
    </source>
</reference>
<dbReference type="EMBL" id="CM015729">
    <property type="protein sequence ID" value="KAF3702519.1"/>
    <property type="molecule type" value="Genomic_DNA"/>
</dbReference>
<dbReference type="PANTHER" id="PTHR44324">
    <property type="entry name" value="WD40 REPEAT DOMAIN 95"/>
    <property type="match status" value="1"/>
</dbReference>
<dbReference type="SMART" id="SM00320">
    <property type="entry name" value="WD40"/>
    <property type="match status" value="8"/>
</dbReference>
<dbReference type="InterPro" id="IPR011047">
    <property type="entry name" value="Quinoprotein_ADH-like_sf"/>
</dbReference>
<dbReference type="Gene3D" id="2.130.10.10">
    <property type="entry name" value="YVTN repeat-like/Quinoprotein amine dehydrogenase"/>
    <property type="match status" value="2"/>
</dbReference>
<feature type="domain" description="EF-hand" evidence="6">
    <location>
        <begin position="45"/>
        <end position="80"/>
    </location>
</feature>
<dbReference type="Pfam" id="PF00400">
    <property type="entry name" value="WD40"/>
    <property type="match status" value="4"/>
</dbReference>
<dbReference type="GO" id="GO:0005509">
    <property type="term" value="F:calcium ion binding"/>
    <property type="evidence" value="ECO:0007669"/>
    <property type="project" value="InterPro"/>
</dbReference>
<dbReference type="Proteomes" id="UP000503349">
    <property type="component" value="Chromosome 18"/>
</dbReference>
<dbReference type="SUPFAM" id="SSF50978">
    <property type="entry name" value="WD40 repeat-like"/>
    <property type="match status" value="1"/>
</dbReference>
<feature type="region of interest" description="Disordered" evidence="5">
    <location>
        <begin position="893"/>
        <end position="922"/>
    </location>
</feature>
<reference evidence="8" key="2">
    <citation type="submission" date="2019-02" db="EMBL/GenBank/DDBJ databases">
        <title>Opniocepnalus argus Var Kimnra genome.</title>
        <authorList>
            <person name="Zhou C."/>
            <person name="Xiao S."/>
        </authorList>
    </citation>
    <scope>NUCLEOTIDE SEQUENCE [LARGE SCALE GENOMIC DNA]</scope>
</reference>
<dbReference type="PROSITE" id="PS00678">
    <property type="entry name" value="WD_REPEATS_1"/>
    <property type="match status" value="3"/>
</dbReference>
<dbReference type="Gene3D" id="1.10.238.10">
    <property type="entry name" value="EF-hand"/>
    <property type="match status" value="1"/>
</dbReference>
<feature type="compositionally biased region" description="Basic and acidic residues" evidence="5">
    <location>
        <begin position="894"/>
        <end position="909"/>
    </location>
</feature>
<dbReference type="SUPFAM" id="SSF47473">
    <property type="entry name" value="EF-hand"/>
    <property type="match status" value="1"/>
</dbReference>
<dbReference type="PROSITE" id="PS50294">
    <property type="entry name" value="WD_REPEATS_REGION"/>
    <property type="match status" value="1"/>
</dbReference>
<feature type="repeat" description="WD" evidence="4">
    <location>
        <begin position="553"/>
        <end position="594"/>
    </location>
</feature>
<dbReference type="SUPFAM" id="SSF50998">
    <property type="entry name" value="Quinoprotein alcohol dehydrogenase-like"/>
    <property type="match status" value="1"/>
</dbReference>
<dbReference type="AlphaFoldDB" id="A0A6G1QJF6"/>
<evidence type="ECO:0000256" key="1">
    <source>
        <dbReference type="ARBA" id="ARBA00014901"/>
    </source>
</evidence>
<organism evidence="7 8">
    <name type="scientific">Channa argus</name>
    <name type="common">Northern snakehead</name>
    <name type="synonym">Ophicephalus argus</name>
    <dbReference type="NCBI Taxonomy" id="215402"/>
    <lineage>
        <taxon>Eukaryota</taxon>
        <taxon>Metazoa</taxon>
        <taxon>Chordata</taxon>
        <taxon>Craniata</taxon>
        <taxon>Vertebrata</taxon>
        <taxon>Euteleostomi</taxon>
        <taxon>Actinopterygii</taxon>
        <taxon>Neopterygii</taxon>
        <taxon>Teleostei</taxon>
        <taxon>Neoteleostei</taxon>
        <taxon>Acanthomorphata</taxon>
        <taxon>Anabantaria</taxon>
        <taxon>Anabantiformes</taxon>
        <taxon>Channoidei</taxon>
        <taxon>Channidae</taxon>
        <taxon>Channa</taxon>
    </lineage>
</organism>
<proteinExistence type="predicted"/>
<dbReference type="InterPro" id="IPR019775">
    <property type="entry name" value="WD40_repeat_CS"/>
</dbReference>
<evidence type="ECO:0000313" key="8">
    <source>
        <dbReference type="Proteomes" id="UP000503349"/>
    </source>
</evidence>
<keyword evidence="3" id="KW-0677">Repeat</keyword>
<evidence type="ECO:0000256" key="3">
    <source>
        <dbReference type="ARBA" id="ARBA00022737"/>
    </source>
</evidence>
<dbReference type="InterPro" id="IPR011992">
    <property type="entry name" value="EF-hand-dom_pair"/>
</dbReference>
<accession>A0A6G1QJF6</accession>
<dbReference type="PROSITE" id="PS50222">
    <property type="entry name" value="EF_HAND_2"/>
    <property type="match status" value="1"/>
</dbReference>
<feature type="repeat" description="WD" evidence="4">
    <location>
        <begin position="837"/>
        <end position="868"/>
    </location>
</feature>
<feature type="repeat" description="WD" evidence="4">
    <location>
        <begin position="379"/>
        <end position="410"/>
    </location>
</feature>
<gene>
    <name evidence="7" type="ORF">EXN66_Car018207</name>
</gene>
<evidence type="ECO:0000259" key="6">
    <source>
        <dbReference type="PROSITE" id="PS50222"/>
    </source>
</evidence>
<dbReference type="InterPro" id="IPR051242">
    <property type="entry name" value="WD-EF-hand_domain"/>
</dbReference>
<dbReference type="InterPro" id="IPR002048">
    <property type="entry name" value="EF_hand_dom"/>
</dbReference>
<dbReference type="PANTHER" id="PTHR44324:SF6">
    <property type="entry name" value="EF-HAND CALCIUM BINDING DOMAIN 8"/>
    <property type="match status" value="1"/>
</dbReference>
<name>A0A6G1QJF6_CHAAH</name>
<protein>
    <recommendedName>
        <fullName evidence="1">WD repeat-containing protein on Y chromosome</fullName>
    </recommendedName>
</protein>
<feature type="repeat" description="WD" evidence="4">
    <location>
        <begin position="422"/>
        <end position="454"/>
    </location>
</feature>
<evidence type="ECO:0000256" key="5">
    <source>
        <dbReference type="SAM" id="MobiDB-lite"/>
    </source>
</evidence>
<keyword evidence="2 4" id="KW-0853">WD repeat</keyword>
<evidence type="ECO:0000256" key="2">
    <source>
        <dbReference type="ARBA" id="ARBA00022574"/>
    </source>
</evidence>
<dbReference type="PROSITE" id="PS50082">
    <property type="entry name" value="WD_REPEATS_2"/>
    <property type="match status" value="5"/>
</dbReference>
<evidence type="ECO:0000256" key="4">
    <source>
        <dbReference type="PROSITE-ProRule" id="PRU00221"/>
    </source>
</evidence>
<evidence type="ECO:0000313" key="7">
    <source>
        <dbReference type="EMBL" id="KAF3702519.1"/>
    </source>
</evidence>
<feature type="repeat" description="WD" evidence="4">
    <location>
        <begin position="508"/>
        <end position="549"/>
    </location>
</feature>
<dbReference type="InterPro" id="IPR001680">
    <property type="entry name" value="WD40_rpt"/>
</dbReference>
<dbReference type="InterPro" id="IPR015943">
    <property type="entry name" value="WD40/YVTN_repeat-like_dom_sf"/>
</dbReference>
<keyword evidence="8" id="KW-1185">Reference proteome</keyword>